<dbReference type="GO" id="GO:0004674">
    <property type="term" value="F:protein serine/threonine kinase activity"/>
    <property type="evidence" value="ECO:0007669"/>
    <property type="project" value="InterPro"/>
</dbReference>
<feature type="non-terminal residue" evidence="3">
    <location>
        <position position="169"/>
    </location>
</feature>
<dbReference type="GO" id="GO:0006914">
    <property type="term" value="P:autophagy"/>
    <property type="evidence" value="ECO:0007669"/>
    <property type="project" value="UniProtKB-ARBA"/>
</dbReference>
<dbReference type="InterPro" id="IPR045269">
    <property type="entry name" value="Atg1-like"/>
</dbReference>
<dbReference type="InterPro" id="IPR011009">
    <property type="entry name" value="Kinase-like_dom_sf"/>
</dbReference>
<dbReference type="Pfam" id="PF00069">
    <property type="entry name" value="Pkinase"/>
    <property type="match status" value="1"/>
</dbReference>
<dbReference type="SMART" id="SM00220">
    <property type="entry name" value="S_TKc"/>
    <property type="match status" value="1"/>
</dbReference>
<dbReference type="PROSITE" id="PS00107">
    <property type="entry name" value="PROTEIN_KINASE_ATP"/>
    <property type="match status" value="1"/>
</dbReference>
<dbReference type="GO" id="GO:0005737">
    <property type="term" value="C:cytoplasm"/>
    <property type="evidence" value="ECO:0007669"/>
    <property type="project" value="TreeGrafter"/>
</dbReference>
<dbReference type="Proteomes" id="UP000011014">
    <property type="component" value="Unassembled WGS sequence"/>
</dbReference>
<proteinExistence type="predicted"/>
<evidence type="ECO:0000259" key="2">
    <source>
        <dbReference type="PROSITE" id="PS50011"/>
    </source>
</evidence>
<feature type="binding site" evidence="1">
    <location>
        <position position="55"/>
    </location>
    <ligand>
        <name>ATP</name>
        <dbReference type="ChEBI" id="CHEBI:30616"/>
    </ligand>
</feature>
<gene>
    <name evidence="3" type="ORF">GSOID_T00031435001</name>
</gene>
<protein>
    <recommendedName>
        <fullName evidence="2">Protein kinase domain-containing protein</fullName>
    </recommendedName>
</protein>
<dbReference type="SUPFAM" id="SSF56112">
    <property type="entry name" value="Protein kinase-like (PK-like)"/>
    <property type="match status" value="1"/>
</dbReference>
<accession>E4YR47</accession>
<sequence>MPFLERFRSELKNYTLKRENKKLNEFGLFLEAEIGHGNYSTVFRGNFNNNPVAVKVVDEKKTPPGYKYRKIRKFVDSKKVHRDIKCENLLIAIDGSLKIADFGFAREIQEDELSNFVTDLSETFCGSTAYTAPEVLHATNPYDPKLSDIWSCGIVLYTMITGMGLASIY</sequence>
<dbReference type="GO" id="GO:0010506">
    <property type="term" value="P:regulation of autophagy"/>
    <property type="evidence" value="ECO:0007669"/>
    <property type="project" value="InterPro"/>
</dbReference>
<reference evidence="3" key="1">
    <citation type="journal article" date="2010" name="Science">
        <title>Plasticity of animal genome architecture unmasked by rapid evolution of a pelagic tunicate.</title>
        <authorList>
            <person name="Denoeud F."/>
            <person name="Henriet S."/>
            <person name="Mungpakdee S."/>
            <person name="Aury J.M."/>
            <person name="Da Silva C."/>
            <person name="Brinkmann H."/>
            <person name="Mikhaleva J."/>
            <person name="Olsen L.C."/>
            <person name="Jubin C."/>
            <person name="Canestro C."/>
            <person name="Bouquet J.M."/>
            <person name="Danks G."/>
            <person name="Poulain J."/>
            <person name="Campsteijn C."/>
            <person name="Adamski M."/>
            <person name="Cross I."/>
            <person name="Yadetie F."/>
            <person name="Muffato M."/>
            <person name="Louis A."/>
            <person name="Butcher S."/>
            <person name="Tsagkogeorga G."/>
            <person name="Konrad A."/>
            <person name="Singh S."/>
            <person name="Jensen M.F."/>
            <person name="Cong E.H."/>
            <person name="Eikeseth-Otteraa H."/>
            <person name="Noel B."/>
            <person name="Anthouard V."/>
            <person name="Porcel B.M."/>
            <person name="Kachouri-Lafond R."/>
            <person name="Nishino A."/>
            <person name="Ugolini M."/>
            <person name="Chourrout P."/>
            <person name="Nishida H."/>
            <person name="Aasland R."/>
            <person name="Huzurbazar S."/>
            <person name="Westhof E."/>
            <person name="Delsuc F."/>
            <person name="Lehrach H."/>
            <person name="Reinhardt R."/>
            <person name="Weissenbach J."/>
            <person name="Roy S.W."/>
            <person name="Artiguenave F."/>
            <person name="Postlethwait J.H."/>
            <person name="Manak J.R."/>
            <person name="Thompson E.M."/>
            <person name="Jaillon O."/>
            <person name="Du Pasquier L."/>
            <person name="Boudinot P."/>
            <person name="Liberles D.A."/>
            <person name="Volff J.N."/>
            <person name="Philippe H."/>
            <person name="Lenhard B."/>
            <person name="Roest Crollius H."/>
            <person name="Wincker P."/>
            <person name="Chourrout D."/>
        </authorList>
    </citation>
    <scope>NUCLEOTIDE SEQUENCE [LARGE SCALE GENOMIC DNA]</scope>
</reference>
<dbReference type="PROSITE" id="PS50011">
    <property type="entry name" value="PROTEIN_KINASE_DOM"/>
    <property type="match status" value="1"/>
</dbReference>
<dbReference type="Gene3D" id="1.10.510.10">
    <property type="entry name" value="Transferase(Phosphotransferase) domain 1"/>
    <property type="match status" value="2"/>
</dbReference>
<dbReference type="InterPro" id="IPR017441">
    <property type="entry name" value="Protein_kinase_ATP_BS"/>
</dbReference>
<dbReference type="EMBL" id="FN655092">
    <property type="protein sequence ID" value="CBY37939.1"/>
    <property type="molecule type" value="Genomic_DNA"/>
</dbReference>
<keyword evidence="1" id="KW-0547">Nucleotide-binding</keyword>
<feature type="domain" description="Protein kinase" evidence="2">
    <location>
        <begin position="1"/>
        <end position="169"/>
    </location>
</feature>
<name>E4YR47_OIKDI</name>
<dbReference type="InterPro" id="IPR000719">
    <property type="entry name" value="Prot_kinase_dom"/>
</dbReference>
<dbReference type="PANTHER" id="PTHR24348">
    <property type="entry name" value="SERINE/THREONINE-PROTEIN KINASE UNC-51-RELATED"/>
    <property type="match status" value="1"/>
</dbReference>
<organism evidence="3">
    <name type="scientific">Oikopleura dioica</name>
    <name type="common">Tunicate</name>
    <dbReference type="NCBI Taxonomy" id="34765"/>
    <lineage>
        <taxon>Eukaryota</taxon>
        <taxon>Metazoa</taxon>
        <taxon>Chordata</taxon>
        <taxon>Tunicata</taxon>
        <taxon>Appendicularia</taxon>
        <taxon>Copelata</taxon>
        <taxon>Oikopleuridae</taxon>
        <taxon>Oikopleura</taxon>
    </lineage>
</organism>
<keyword evidence="1" id="KW-0067">ATP-binding</keyword>
<dbReference type="GO" id="GO:0005524">
    <property type="term" value="F:ATP binding"/>
    <property type="evidence" value="ECO:0007669"/>
    <property type="project" value="UniProtKB-UniRule"/>
</dbReference>
<dbReference type="AlphaFoldDB" id="E4YR47"/>
<evidence type="ECO:0000256" key="1">
    <source>
        <dbReference type="PROSITE-ProRule" id="PRU10141"/>
    </source>
</evidence>
<evidence type="ECO:0000313" key="3">
    <source>
        <dbReference type="EMBL" id="CBY37939.1"/>
    </source>
</evidence>